<accession>A0A366LD09</accession>
<dbReference type="EMBL" id="QNQU01000001">
    <property type="protein sequence ID" value="RBQ11775.1"/>
    <property type="molecule type" value="Genomic_DNA"/>
</dbReference>
<evidence type="ECO:0000256" key="1">
    <source>
        <dbReference type="SAM" id="Phobius"/>
    </source>
</evidence>
<sequence length="64" mass="7661">MLEFRKAEKKIFTSTAVSSRIRLHMPGFLKWLFQSFWLLAFLFALIVLYSFGILQSSLKELWFQ</sequence>
<reference evidence="2 3" key="1">
    <citation type="submission" date="2018-07" db="EMBL/GenBank/DDBJ databases">
        <title>A draft genome of a endophytic bacteria, a new species of Pedobacter.</title>
        <authorList>
            <person name="Zhang Z.D."/>
            <person name="Chen Z.J."/>
        </authorList>
    </citation>
    <scope>NUCLEOTIDE SEQUENCE [LARGE SCALE GENOMIC DNA]</scope>
    <source>
        <strain evidence="2 3">RS10</strain>
    </source>
</reference>
<keyword evidence="1" id="KW-1133">Transmembrane helix</keyword>
<evidence type="ECO:0000313" key="2">
    <source>
        <dbReference type="EMBL" id="RBQ11775.1"/>
    </source>
</evidence>
<keyword evidence="1" id="KW-0472">Membrane</keyword>
<protein>
    <submittedName>
        <fullName evidence="2">Uncharacterized protein</fullName>
    </submittedName>
</protein>
<keyword evidence="3" id="KW-1185">Reference proteome</keyword>
<dbReference type="Proteomes" id="UP000252081">
    <property type="component" value="Unassembled WGS sequence"/>
</dbReference>
<feature type="transmembrane region" description="Helical" evidence="1">
    <location>
        <begin position="31"/>
        <end position="54"/>
    </location>
</feature>
<gene>
    <name evidence="2" type="ORF">DRW42_00415</name>
</gene>
<proteinExistence type="predicted"/>
<comment type="caution">
    <text evidence="2">The sequence shown here is derived from an EMBL/GenBank/DDBJ whole genome shotgun (WGS) entry which is preliminary data.</text>
</comment>
<name>A0A366LD09_9SPHI</name>
<organism evidence="2 3">
    <name type="scientific">Pedobacter miscanthi</name>
    <dbReference type="NCBI Taxonomy" id="2259170"/>
    <lineage>
        <taxon>Bacteria</taxon>
        <taxon>Pseudomonadati</taxon>
        <taxon>Bacteroidota</taxon>
        <taxon>Sphingobacteriia</taxon>
        <taxon>Sphingobacteriales</taxon>
        <taxon>Sphingobacteriaceae</taxon>
        <taxon>Pedobacter</taxon>
    </lineage>
</organism>
<keyword evidence="1" id="KW-0812">Transmembrane</keyword>
<dbReference type="AlphaFoldDB" id="A0A366LD09"/>
<evidence type="ECO:0000313" key="3">
    <source>
        <dbReference type="Proteomes" id="UP000252081"/>
    </source>
</evidence>